<evidence type="ECO:0000313" key="2">
    <source>
        <dbReference type="Proteomes" id="UP000176634"/>
    </source>
</evidence>
<dbReference type="AlphaFoldDB" id="A0A1F6P9U9"/>
<dbReference type="InterPro" id="IPR023214">
    <property type="entry name" value="HAD_sf"/>
</dbReference>
<dbReference type="Gene3D" id="3.40.50.1000">
    <property type="entry name" value="HAD superfamily/HAD-like"/>
    <property type="match status" value="1"/>
</dbReference>
<dbReference type="Proteomes" id="UP000176634">
    <property type="component" value="Unassembled WGS sequence"/>
</dbReference>
<comment type="caution">
    <text evidence="1">The sequence shown here is derived from an EMBL/GenBank/DDBJ whole genome shotgun (WGS) entry which is preliminary data.</text>
</comment>
<dbReference type="EMBL" id="MFRA01000005">
    <property type="protein sequence ID" value="OGH92888.1"/>
    <property type="molecule type" value="Genomic_DNA"/>
</dbReference>
<dbReference type="SUPFAM" id="SSF56784">
    <property type="entry name" value="HAD-like"/>
    <property type="match status" value="1"/>
</dbReference>
<accession>A0A1F6P9U9</accession>
<dbReference type="InterPro" id="IPR036412">
    <property type="entry name" value="HAD-like_sf"/>
</dbReference>
<protein>
    <recommendedName>
        <fullName evidence="3">Sucrose phosphatase-like domain-containing protein</fullName>
    </recommendedName>
</protein>
<organism evidence="1 2">
    <name type="scientific">Candidatus Magasanikbacteria bacterium RIFOXYD1_FULL_40_23</name>
    <dbReference type="NCBI Taxonomy" id="1798705"/>
    <lineage>
        <taxon>Bacteria</taxon>
        <taxon>Candidatus Magasanikiibacteriota</taxon>
    </lineage>
</organism>
<dbReference type="STRING" id="1798705.A2563_04455"/>
<gene>
    <name evidence="1" type="ORF">A2563_04455</name>
</gene>
<dbReference type="Gene3D" id="3.90.1070.10">
    <property type="match status" value="1"/>
</dbReference>
<name>A0A1F6P9U9_9BACT</name>
<evidence type="ECO:0000313" key="1">
    <source>
        <dbReference type="EMBL" id="OGH92888.1"/>
    </source>
</evidence>
<sequence>MSEREGQGKEMERAVQRGWLFDVDGVLSHLVEKKNTERELLERILGMLEKGEPVALNTGRSVDFAVEKVFKELEAMTDDKSIFQNLLLVGEKGAIQIFYNDAGNHQEEVDISITVPEYLQNKVRELVEKDFSDIMFFDTSKRTMISVEMVDGGDLDEFKRRQVELNGMLEKLLVENNLDKDYKLDPTRIATDVENKHVGKHLGAKKVLEWLKKLKITPQEFVAFGDSKSDLGMAEEIYRNGLKVQMVFVGGRELIEGREFDFPVNIPESNYEKGALEYLKSIE</sequence>
<proteinExistence type="predicted"/>
<evidence type="ECO:0008006" key="3">
    <source>
        <dbReference type="Google" id="ProtNLM"/>
    </source>
</evidence>
<reference evidence="1 2" key="1">
    <citation type="journal article" date="2016" name="Nat. Commun.">
        <title>Thousands of microbial genomes shed light on interconnected biogeochemical processes in an aquifer system.</title>
        <authorList>
            <person name="Anantharaman K."/>
            <person name="Brown C.T."/>
            <person name="Hug L.A."/>
            <person name="Sharon I."/>
            <person name="Castelle C.J."/>
            <person name="Probst A.J."/>
            <person name="Thomas B.C."/>
            <person name="Singh A."/>
            <person name="Wilkins M.J."/>
            <person name="Karaoz U."/>
            <person name="Brodie E.L."/>
            <person name="Williams K.H."/>
            <person name="Hubbard S.S."/>
            <person name="Banfield J.F."/>
        </authorList>
    </citation>
    <scope>NUCLEOTIDE SEQUENCE [LARGE SCALE GENOMIC DNA]</scope>
</reference>